<organism evidence="2 3">
    <name type="scientific">Westerdykella ornata</name>
    <dbReference type="NCBI Taxonomy" id="318751"/>
    <lineage>
        <taxon>Eukaryota</taxon>
        <taxon>Fungi</taxon>
        <taxon>Dikarya</taxon>
        <taxon>Ascomycota</taxon>
        <taxon>Pezizomycotina</taxon>
        <taxon>Dothideomycetes</taxon>
        <taxon>Pleosporomycetidae</taxon>
        <taxon>Pleosporales</taxon>
        <taxon>Sporormiaceae</taxon>
        <taxon>Westerdykella</taxon>
    </lineage>
</organism>
<evidence type="ECO:0000313" key="2">
    <source>
        <dbReference type="EMBL" id="KAF2278278.1"/>
    </source>
</evidence>
<dbReference type="RefSeq" id="XP_033655817.1">
    <property type="nucleotide sequence ID" value="XM_033802626.1"/>
</dbReference>
<dbReference type="GeneID" id="54555801"/>
<reference evidence="2" key="1">
    <citation type="journal article" date="2020" name="Stud. Mycol.">
        <title>101 Dothideomycetes genomes: a test case for predicting lifestyles and emergence of pathogens.</title>
        <authorList>
            <person name="Haridas S."/>
            <person name="Albert R."/>
            <person name="Binder M."/>
            <person name="Bloem J."/>
            <person name="Labutti K."/>
            <person name="Salamov A."/>
            <person name="Andreopoulos B."/>
            <person name="Baker S."/>
            <person name="Barry K."/>
            <person name="Bills G."/>
            <person name="Bluhm B."/>
            <person name="Cannon C."/>
            <person name="Castanera R."/>
            <person name="Culley D."/>
            <person name="Daum C."/>
            <person name="Ezra D."/>
            <person name="Gonzalez J."/>
            <person name="Henrissat B."/>
            <person name="Kuo A."/>
            <person name="Liang C."/>
            <person name="Lipzen A."/>
            <person name="Lutzoni F."/>
            <person name="Magnuson J."/>
            <person name="Mondo S."/>
            <person name="Nolan M."/>
            <person name="Ohm R."/>
            <person name="Pangilinan J."/>
            <person name="Park H.-J."/>
            <person name="Ramirez L."/>
            <person name="Alfaro M."/>
            <person name="Sun H."/>
            <person name="Tritt A."/>
            <person name="Yoshinaga Y."/>
            <person name="Zwiers L.-H."/>
            <person name="Turgeon B."/>
            <person name="Goodwin S."/>
            <person name="Spatafora J."/>
            <person name="Crous P."/>
            <person name="Grigoriev I."/>
        </authorList>
    </citation>
    <scope>NUCLEOTIDE SEQUENCE</scope>
    <source>
        <strain evidence="2">CBS 379.55</strain>
    </source>
</reference>
<gene>
    <name evidence="2" type="ORF">EI97DRAFT_499757</name>
</gene>
<proteinExistence type="predicted"/>
<feature type="region of interest" description="Disordered" evidence="1">
    <location>
        <begin position="1"/>
        <end position="54"/>
    </location>
</feature>
<sequence length="142" mass="14861">MTALSQSQPQPQDPSSSSSPAPSSHPPHLHAIPLNDQPIELPTTEPTPAKPVKQIGIGIVSPNLGEAEDIDKEFLGEKDDVGVGRVLREKRKVLLESRSRDPGVIVDLPREPTAEEVLAARSAEGAVTPALGGGGGEEEVKG</sequence>
<feature type="compositionally biased region" description="Low complexity" evidence="1">
    <location>
        <begin position="1"/>
        <end position="22"/>
    </location>
</feature>
<name>A0A6A6JQV3_WESOR</name>
<dbReference type="EMBL" id="ML986488">
    <property type="protein sequence ID" value="KAF2278278.1"/>
    <property type="molecule type" value="Genomic_DNA"/>
</dbReference>
<evidence type="ECO:0000256" key="1">
    <source>
        <dbReference type="SAM" id="MobiDB-lite"/>
    </source>
</evidence>
<accession>A0A6A6JQV3</accession>
<evidence type="ECO:0000313" key="3">
    <source>
        <dbReference type="Proteomes" id="UP000800097"/>
    </source>
</evidence>
<keyword evidence="3" id="KW-1185">Reference proteome</keyword>
<dbReference type="OrthoDB" id="5310629at2759"/>
<dbReference type="Proteomes" id="UP000800097">
    <property type="component" value="Unassembled WGS sequence"/>
</dbReference>
<dbReference type="AlphaFoldDB" id="A0A6A6JQV3"/>
<protein>
    <submittedName>
        <fullName evidence="2">Uncharacterized protein</fullName>
    </submittedName>
</protein>